<gene>
    <name evidence="1" type="ORF">SAMN05192554_13224</name>
</gene>
<proteinExistence type="predicted"/>
<organism evidence="1 2">
    <name type="scientific">Haloarchaeobius iranensis</name>
    <dbReference type="NCBI Taxonomy" id="996166"/>
    <lineage>
        <taxon>Archaea</taxon>
        <taxon>Methanobacteriati</taxon>
        <taxon>Methanobacteriota</taxon>
        <taxon>Stenosarchaea group</taxon>
        <taxon>Halobacteria</taxon>
        <taxon>Halobacteriales</taxon>
        <taxon>Halorubellaceae</taxon>
        <taxon>Haloarchaeobius</taxon>
    </lineage>
</organism>
<evidence type="ECO:0000313" key="2">
    <source>
        <dbReference type="Proteomes" id="UP000199370"/>
    </source>
</evidence>
<keyword evidence="2" id="KW-1185">Reference proteome</keyword>
<reference evidence="1 2" key="1">
    <citation type="submission" date="2016-10" db="EMBL/GenBank/DDBJ databases">
        <authorList>
            <person name="de Groot N.N."/>
        </authorList>
    </citation>
    <scope>NUCLEOTIDE SEQUENCE [LARGE SCALE GENOMIC DNA]</scope>
    <source>
        <strain evidence="2">EB21,IBRC-M 10013,KCTC 4048</strain>
    </source>
</reference>
<name>A0A1H0B1F7_9EURY</name>
<dbReference type="AlphaFoldDB" id="A0A1H0B1F7"/>
<dbReference type="Proteomes" id="UP000199370">
    <property type="component" value="Unassembled WGS sequence"/>
</dbReference>
<protein>
    <submittedName>
        <fullName evidence="1">Uncharacterized protein</fullName>
    </submittedName>
</protein>
<evidence type="ECO:0000313" key="1">
    <source>
        <dbReference type="EMBL" id="SDN39416.1"/>
    </source>
</evidence>
<feature type="non-terminal residue" evidence="1">
    <location>
        <position position="47"/>
    </location>
</feature>
<accession>A0A1H0B1F7</accession>
<dbReference type="EMBL" id="FNIA01000032">
    <property type="protein sequence ID" value="SDN39416.1"/>
    <property type="molecule type" value="Genomic_DNA"/>
</dbReference>
<sequence length="47" mass="5300">MRVIRRCEDAMFDERANPEVTKGFAERLLVIAFIGGKRPQIARIPAG</sequence>